<protein>
    <recommendedName>
        <fullName evidence="2">NUDIX hydrolase</fullName>
    </recommendedName>
</protein>
<dbReference type="EMBL" id="KY684083">
    <property type="protein sequence ID" value="ARF08363.1"/>
    <property type="molecule type" value="Genomic_DNA"/>
</dbReference>
<evidence type="ECO:0000313" key="1">
    <source>
        <dbReference type="EMBL" id="ARF08363.1"/>
    </source>
</evidence>
<dbReference type="InterPro" id="IPR015797">
    <property type="entry name" value="NUDIX_hydrolase-like_dom_sf"/>
</dbReference>
<reference evidence="1" key="1">
    <citation type="journal article" date="2017" name="Science">
        <title>Giant viruses with an expanded complement of translation system components.</title>
        <authorList>
            <person name="Schulz F."/>
            <person name="Yutin N."/>
            <person name="Ivanova N.N."/>
            <person name="Ortega D.R."/>
            <person name="Lee T.K."/>
            <person name="Vierheilig J."/>
            <person name="Daims H."/>
            <person name="Horn M."/>
            <person name="Wagner M."/>
            <person name="Jensen G.J."/>
            <person name="Kyrpides N.C."/>
            <person name="Koonin E.V."/>
            <person name="Woyke T."/>
        </authorList>
    </citation>
    <scope>NUCLEOTIDE SEQUENCE</scope>
    <source>
        <strain evidence="1">CTV1</strain>
    </source>
</reference>
<evidence type="ECO:0008006" key="2">
    <source>
        <dbReference type="Google" id="ProtNLM"/>
    </source>
</evidence>
<gene>
    <name evidence="1" type="ORF">Catovirus_1_413</name>
</gene>
<proteinExistence type="predicted"/>
<dbReference type="SUPFAM" id="SSF55811">
    <property type="entry name" value="Nudix"/>
    <property type="match status" value="1"/>
</dbReference>
<accession>A0A1V0S9I7</accession>
<name>A0A1V0S9I7_9VIRU</name>
<organism evidence="1">
    <name type="scientific">Catovirus CTV1</name>
    <dbReference type="NCBI Taxonomy" id="1977631"/>
    <lineage>
        <taxon>Viruses</taxon>
        <taxon>Varidnaviria</taxon>
        <taxon>Bamfordvirae</taxon>
        <taxon>Nucleocytoviricota</taxon>
        <taxon>Megaviricetes</taxon>
        <taxon>Imitervirales</taxon>
        <taxon>Mimiviridae</taxon>
        <taxon>Klosneuvirinae</taxon>
        <taxon>Catovirus</taxon>
    </lineage>
</organism>
<sequence length="191" mass="21812">MQHTPQHTFCKHNTCHQIRVARGNFSRPGGIGIAFVNNYYNKDYVVLLGKERGGNYAGQYNICSGKVESQDNGCYIKTVIREALEEFKIDVSNYKYFDQCFKAKNGKIRFFMFNGTPIFVGIIQGVSRATVNNIIANHNQNPNMPHAFKEIECVDYFKIDDMKQVEKRPRILSSFAMGVMGNIKSSKIYLT</sequence>
<dbReference type="Gene3D" id="3.90.79.10">
    <property type="entry name" value="Nucleoside Triphosphate Pyrophosphohydrolase"/>
    <property type="match status" value="1"/>
</dbReference>